<evidence type="ECO:0000259" key="2">
    <source>
        <dbReference type="Pfam" id="PF13406"/>
    </source>
</evidence>
<gene>
    <name evidence="3" type="ORF">S03H2_17645</name>
</gene>
<dbReference type="EMBL" id="BARU01009117">
    <property type="protein sequence ID" value="GAH32978.1"/>
    <property type="molecule type" value="Genomic_DNA"/>
</dbReference>
<dbReference type="Gene3D" id="1.10.530.10">
    <property type="match status" value="1"/>
</dbReference>
<protein>
    <recommendedName>
        <fullName evidence="2">Transglycosylase SLT domain-containing protein</fullName>
    </recommendedName>
</protein>
<feature type="non-terminal residue" evidence="3">
    <location>
        <position position="345"/>
    </location>
</feature>
<reference evidence="3" key="1">
    <citation type="journal article" date="2014" name="Front. Microbiol.">
        <title>High frequency of phylogenetically diverse reductive dehalogenase-homologous genes in deep subseafloor sedimentary metagenomes.</title>
        <authorList>
            <person name="Kawai M."/>
            <person name="Futagami T."/>
            <person name="Toyoda A."/>
            <person name="Takaki Y."/>
            <person name="Nishi S."/>
            <person name="Hori S."/>
            <person name="Arai W."/>
            <person name="Tsubouchi T."/>
            <person name="Morono Y."/>
            <person name="Uchiyama I."/>
            <person name="Ito T."/>
            <person name="Fujiyama A."/>
            <person name="Inagaki F."/>
            <person name="Takami H."/>
        </authorList>
    </citation>
    <scope>NUCLEOTIDE SEQUENCE</scope>
    <source>
        <strain evidence="3">Expedition CK06-06</strain>
    </source>
</reference>
<feature type="non-terminal residue" evidence="3">
    <location>
        <position position="1"/>
    </location>
</feature>
<sequence>EKKTLQNQVYILRNRIKNLDYQIYQSNLAIKDLGFQIEDTESSIEKTSLKIRDSRYQLANILQRIYEEDQKSLIEILLSEKELSDFFDDLMALEILNSKNQELLETIKSLKSSLESEKELLSEEKEDTERMVKIQALQKQESAKTKEEQEYFLKLTEAEYQKYLKEKEEIEKRAAEIRARIFELIGVPEAPTFGEALDIAKYVETITGVRPALLLAVMRQESNIGKNVGQCYLKNPSTGDGVVAFNGKIIKKVMAPGPPYSKRNDVKYFEQICEELGRDPYNTLVSCPMSYGWGGAMGPAQFIPTTWILYRDKVKTITGKAADPWNIKDAFLASALYLADYGATQ</sequence>
<dbReference type="InterPro" id="IPR023346">
    <property type="entry name" value="Lysozyme-like_dom_sf"/>
</dbReference>
<comment type="caution">
    <text evidence="3">The sequence shown here is derived from an EMBL/GenBank/DDBJ whole genome shotgun (WGS) entry which is preliminary data.</text>
</comment>
<evidence type="ECO:0000313" key="3">
    <source>
        <dbReference type="EMBL" id="GAH32978.1"/>
    </source>
</evidence>
<name>X1GJ29_9ZZZZ</name>
<dbReference type="Gene3D" id="6.10.250.3150">
    <property type="match status" value="1"/>
</dbReference>
<dbReference type="AlphaFoldDB" id="X1GJ29"/>
<organism evidence="3">
    <name type="scientific">marine sediment metagenome</name>
    <dbReference type="NCBI Taxonomy" id="412755"/>
    <lineage>
        <taxon>unclassified sequences</taxon>
        <taxon>metagenomes</taxon>
        <taxon>ecological metagenomes</taxon>
    </lineage>
</organism>
<dbReference type="SUPFAM" id="SSF53955">
    <property type="entry name" value="Lysozyme-like"/>
    <property type="match status" value="1"/>
</dbReference>
<dbReference type="InterPro" id="IPR031304">
    <property type="entry name" value="SLT_2"/>
</dbReference>
<proteinExistence type="predicted"/>
<accession>X1GJ29</accession>
<dbReference type="Pfam" id="PF13406">
    <property type="entry name" value="SLT_2"/>
    <property type="match status" value="1"/>
</dbReference>
<feature type="domain" description="Transglycosylase SLT" evidence="2">
    <location>
        <begin position="199"/>
        <end position="342"/>
    </location>
</feature>
<keyword evidence="1" id="KW-0175">Coiled coil</keyword>
<feature type="coiled-coil region" evidence="1">
    <location>
        <begin position="93"/>
        <end position="180"/>
    </location>
</feature>
<evidence type="ECO:0000256" key="1">
    <source>
        <dbReference type="SAM" id="Coils"/>
    </source>
</evidence>